<evidence type="ECO:0000256" key="1">
    <source>
        <dbReference type="SAM" id="MobiDB-lite"/>
    </source>
</evidence>
<comment type="caution">
    <text evidence="2">The sequence shown here is derived from an EMBL/GenBank/DDBJ whole genome shotgun (WGS) entry which is preliminary data.</text>
</comment>
<dbReference type="AlphaFoldDB" id="A0A5C6GLN3"/>
<dbReference type="Proteomes" id="UP000317257">
    <property type="component" value="Unassembled WGS sequence"/>
</dbReference>
<protein>
    <submittedName>
        <fullName evidence="2">Uncharacterized protein</fullName>
    </submittedName>
</protein>
<feature type="compositionally biased region" description="Low complexity" evidence="1">
    <location>
        <begin position="8"/>
        <end position="23"/>
    </location>
</feature>
<name>A0A5C6GLN3_METRR</name>
<feature type="compositionally biased region" description="Basic and acidic residues" evidence="1">
    <location>
        <begin position="284"/>
        <end position="301"/>
    </location>
</feature>
<gene>
    <name evidence="2" type="ORF">ED733_008998</name>
</gene>
<feature type="compositionally biased region" description="Basic residues" evidence="1">
    <location>
        <begin position="273"/>
        <end position="282"/>
    </location>
</feature>
<proteinExistence type="predicted"/>
<accession>A0A5C6GLN3</accession>
<evidence type="ECO:0000313" key="3">
    <source>
        <dbReference type="Proteomes" id="UP000317257"/>
    </source>
</evidence>
<feature type="region of interest" description="Disordered" evidence="1">
    <location>
        <begin position="1"/>
        <end position="72"/>
    </location>
</feature>
<organism evidence="2 3">
    <name type="scientific">Metarhizium rileyi (strain RCEF 4871)</name>
    <name type="common">Nomuraea rileyi</name>
    <dbReference type="NCBI Taxonomy" id="1649241"/>
    <lineage>
        <taxon>Eukaryota</taxon>
        <taxon>Fungi</taxon>
        <taxon>Dikarya</taxon>
        <taxon>Ascomycota</taxon>
        <taxon>Pezizomycotina</taxon>
        <taxon>Sordariomycetes</taxon>
        <taxon>Hypocreomycetidae</taxon>
        <taxon>Hypocreales</taxon>
        <taxon>Clavicipitaceae</taxon>
        <taxon>Metarhizium</taxon>
    </lineage>
</organism>
<sequence>MPSPTLQPQPQLQLQSQTQQQQLRHMTSFTQRFRSRKPASRTVETATTATCAPLESAPHAQQPRQRSPYVPTHAAASFARTVLPLSRTRIDEGDELLDVPQHAYGCDEATSYAGTSPMHSTCIPRGRHVCTSSSSSPTDSYFTTAPSNGSDACGLPAASHHQALPRKSGFDGSPADLDDYATFLAEAEANDLAFRSRWAQRKKERERQWASSKLASLPQSVKGTQRDSAYYSMGSVSRSSMSRGGPQKQQTVHDRPSAPAPGSGSVPASPPTLHHKPSRTLGRRISEYFKPSPEERGATAV</sequence>
<reference evidence="3" key="1">
    <citation type="submission" date="2018-12" db="EMBL/GenBank/DDBJ databases">
        <title>The complete genome of Metarhizium rileyi, a key fungal pathogen of Lepidoptera.</title>
        <authorList>
            <person name="Binneck E."/>
            <person name="Lastra C.C.L."/>
            <person name="Sosa-Gomez D.R."/>
        </authorList>
    </citation>
    <scope>NUCLEOTIDE SEQUENCE [LARGE SCALE GENOMIC DNA]</scope>
    <source>
        <strain evidence="3">Cep018-CH2</strain>
    </source>
</reference>
<dbReference type="EMBL" id="SBHS01000002">
    <property type="protein sequence ID" value="TWU78510.1"/>
    <property type="molecule type" value="Genomic_DNA"/>
</dbReference>
<feature type="region of interest" description="Disordered" evidence="1">
    <location>
        <begin position="207"/>
        <end position="301"/>
    </location>
</feature>
<evidence type="ECO:0000313" key="2">
    <source>
        <dbReference type="EMBL" id="TWU78510.1"/>
    </source>
</evidence>
<feature type="compositionally biased region" description="Low complexity" evidence="1">
    <location>
        <begin position="228"/>
        <end position="244"/>
    </location>
</feature>
<feature type="compositionally biased region" description="Polar residues" evidence="1">
    <location>
        <begin position="209"/>
        <end position="227"/>
    </location>
</feature>